<evidence type="ECO:0000256" key="6">
    <source>
        <dbReference type="SAM" id="MobiDB-lite"/>
    </source>
</evidence>
<keyword evidence="3 5" id="KW-0238">DNA-binding</keyword>
<dbReference type="SUPFAM" id="SSF46689">
    <property type="entry name" value="Homeodomain-like"/>
    <property type="match status" value="1"/>
</dbReference>
<feature type="domain" description="HTH tetR-type" evidence="7">
    <location>
        <begin position="2"/>
        <end position="62"/>
    </location>
</feature>
<dbReference type="PROSITE" id="PS01081">
    <property type="entry name" value="HTH_TETR_1"/>
    <property type="match status" value="1"/>
</dbReference>
<dbReference type="PRINTS" id="PR00455">
    <property type="entry name" value="HTHTETR"/>
</dbReference>
<dbReference type="InterPro" id="IPR004111">
    <property type="entry name" value="Repressor_TetR_C"/>
</dbReference>
<dbReference type="InterPro" id="IPR023772">
    <property type="entry name" value="DNA-bd_HTH_TetR-type_CS"/>
</dbReference>
<dbReference type="Pfam" id="PF02909">
    <property type="entry name" value="TetR_C_1"/>
    <property type="match status" value="1"/>
</dbReference>
<dbReference type="GO" id="GO:0000976">
    <property type="term" value="F:transcription cis-regulatory region binding"/>
    <property type="evidence" value="ECO:0007669"/>
    <property type="project" value="TreeGrafter"/>
</dbReference>
<dbReference type="PROSITE" id="PS50977">
    <property type="entry name" value="HTH_TETR_2"/>
    <property type="match status" value="1"/>
</dbReference>
<dbReference type="Gene3D" id="1.10.10.60">
    <property type="entry name" value="Homeodomain-like"/>
    <property type="match status" value="1"/>
</dbReference>
<evidence type="ECO:0000256" key="3">
    <source>
        <dbReference type="ARBA" id="ARBA00023125"/>
    </source>
</evidence>
<gene>
    <name evidence="8" type="ORF">GCM10017557_07410</name>
</gene>
<evidence type="ECO:0000256" key="1">
    <source>
        <dbReference type="ARBA" id="ARBA00022491"/>
    </source>
</evidence>
<keyword evidence="2" id="KW-0805">Transcription regulation</keyword>
<feature type="region of interest" description="Disordered" evidence="6">
    <location>
        <begin position="147"/>
        <end position="171"/>
    </location>
</feature>
<dbReference type="GO" id="GO:0003700">
    <property type="term" value="F:DNA-binding transcription factor activity"/>
    <property type="evidence" value="ECO:0007669"/>
    <property type="project" value="TreeGrafter"/>
</dbReference>
<dbReference type="Proteomes" id="UP000516444">
    <property type="component" value="Chromosome"/>
</dbReference>
<dbReference type="InterPro" id="IPR003012">
    <property type="entry name" value="Tet_transcr_reg_TetR"/>
</dbReference>
<dbReference type="Gene3D" id="1.10.357.10">
    <property type="entry name" value="Tetracycline Repressor, domain 2"/>
    <property type="match status" value="1"/>
</dbReference>
<evidence type="ECO:0000313" key="9">
    <source>
        <dbReference type="Proteomes" id="UP000516444"/>
    </source>
</evidence>
<dbReference type="KEGG" id="sgm:GCM10017557_07410"/>
<dbReference type="InterPro" id="IPR050109">
    <property type="entry name" value="HTH-type_TetR-like_transc_reg"/>
</dbReference>
<evidence type="ECO:0000256" key="2">
    <source>
        <dbReference type="ARBA" id="ARBA00023015"/>
    </source>
</evidence>
<dbReference type="GO" id="GO:0046677">
    <property type="term" value="P:response to antibiotic"/>
    <property type="evidence" value="ECO:0007669"/>
    <property type="project" value="InterPro"/>
</dbReference>
<dbReference type="AlphaFoldDB" id="A0A7G1NTD6"/>
<dbReference type="GO" id="GO:0045892">
    <property type="term" value="P:negative regulation of DNA-templated transcription"/>
    <property type="evidence" value="ECO:0007669"/>
    <property type="project" value="InterPro"/>
</dbReference>
<evidence type="ECO:0000313" key="8">
    <source>
        <dbReference type="EMBL" id="BCL25882.1"/>
    </source>
</evidence>
<dbReference type="RefSeq" id="WP_107099707.1">
    <property type="nucleotide sequence ID" value="NZ_AP023440.1"/>
</dbReference>
<dbReference type="SUPFAM" id="SSF48498">
    <property type="entry name" value="Tetracyclin repressor-like, C-terminal domain"/>
    <property type="match status" value="1"/>
</dbReference>
<dbReference type="PANTHER" id="PTHR30055">
    <property type="entry name" value="HTH-TYPE TRANSCRIPTIONAL REGULATOR RUTR"/>
    <property type="match status" value="1"/>
</dbReference>
<accession>A0A7G1NTD6</accession>
<dbReference type="Pfam" id="PF00440">
    <property type="entry name" value="TetR_N"/>
    <property type="match status" value="1"/>
</dbReference>
<proteinExistence type="predicted"/>
<dbReference type="OrthoDB" id="3819648at2"/>
<dbReference type="PRINTS" id="PR00400">
    <property type="entry name" value="TETREPRESSOR"/>
</dbReference>
<evidence type="ECO:0000256" key="5">
    <source>
        <dbReference type="PROSITE-ProRule" id="PRU00335"/>
    </source>
</evidence>
<keyword evidence="9" id="KW-1185">Reference proteome</keyword>
<sequence length="209" mass="22383">MKMNRETVVGEALDLLDEVGLDAVSTRQLAKRLGVEQPSLYYHFRNKKELLGAMAQAAMDPHATAPLPAPEEDWRAWFLENTRSFRRTLLLRRDGARLHAGNAPGGGDLDRIAHKMAFLLAAGVPERDAQMAMLAASRFTVGSALEEQADTEQANTERGGTGQGGTGHDVGADHPVVPLIDHESAFEAGLALILDGLTHRVEGTAGVAG</sequence>
<keyword evidence="1" id="KW-0678">Repressor</keyword>
<dbReference type="PANTHER" id="PTHR30055:SF151">
    <property type="entry name" value="TRANSCRIPTIONAL REGULATORY PROTEIN"/>
    <property type="match status" value="1"/>
</dbReference>
<feature type="compositionally biased region" description="Gly residues" evidence="6">
    <location>
        <begin position="159"/>
        <end position="168"/>
    </location>
</feature>
<evidence type="ECO:0000256" key="4">
    <source>
        <dbReference type="ARBA" id="ARBA00023163"/>
    </source>
</evidence>
<evidence type="ECO:0000259" key="7">
    <source>
        <dbReference type="PROSITE" id="PS50977"/>
    </source>
</evidence>
<keyword evidence="4" id="KW-0804">Transcription</keyword>
<dbReference type="InterPro" id="IPR036271">
    <property type="entry name" value="Tet_transcr_reg_TetR-rel_C_sf"/>
</dbReference>
<protein>
    <submittedName>
        <fullName evidence="8">TetR family transcriptional regulator</fullName>
    </submittedName>
</protein>
<name>A0A7G1NTD6_9ACTN</name>
<dbReference type="InterPro" id="IPR001647">
    <property type="entry name" value="HTH_TetR"/>
</dbReference>
<dbReference type="EMBL" id="AP023440">
    <property type="protein sequence ID" value="BCL25882.1"/>
    <property type="molecule type" value="Genomic_DNA"/>
</dbReference>
<feature type="DNA-binding region" description="H-T-H motif" evidence="5">
    <location>
        <begin position="25"/>
        <end position="44"/>
    </location>
</feature>
<dbReference type="InterPro" id="IPR009057">
    <property type="entry name" value="Homeodomain-like_sf"/>
</dbReference>
<organism evidence="8 9">
    <name type="scientific">Streptomyces aurantiacus</name>
    <dbReference type="NCBI Taxonomy" id="47760"/>
    <lineage>
        <taxon>Bacteria</taxon>
        <taxon>Bacillati</taxon>
        <taxon>Actinomycetota</taxon>
        <taxon>Actinomycetes</taxon>
        <taxon>Kitasatosporales</taxon>
        <taxon>Streptomycetaceae</taxon>
        <taxon>Streptomyces</taxon>
        <taxon>Streptomyces aurantiacus group</taxon>
    </lineage>
</organism>
<reference evidence="8 9" key="1">
    <citation type="journal article" date="2014" name="Int. J. Syst. Evol. Microbiol.">
        <title>Complete genome sequence of Corynebacterium casei LMG S-19264T (=DSM 44701T), isolated from a smear-ripened cheese.</title>
        <authorList>
            <consortium name="US DOE Joint Genome Institute (JGI-PGF)"/>
            <person name="Walter F."/>
            <person name="Albersmeier A."/>
            <person name="Kalinowski J."/>
            <person name="Ruckert C."/>
        </authorList>
    </citation>
    <scope>NUCLEOTIDE SEQUENCE [LARGE SCALE GENOMIC DNA]</scope>
    <source>
        <strain evidence="8 9">JCM 4677</strain>
    </source>
</reference>